<protein>
    <submittedName>
        <fullName evidence="1">Uncharacterized protein</fullName>
    </submittedName>
</protein>
<evidence type="ECO:0000313" key="1">
    <source>
        <dbReference type="EMBL" id="GKX67554.1"/>
    </source>
</evidence>
<evidence type="ECO:0000313" key="2">
    <source>
        <dbReference type="Proteomes" id="UP001058074"/>
    </source>
</evidence>
<keyword evidence="2" id="KW-1185">Reference proteome</keyword>
<accession>A0ACB5RF46</accession>
<comment type="caution">
    <text evidence="1">The sequence shown here is derived from an EMBL/GenBank/DDBJ whole genome shotgun (WGS) entry which is preliminary data.</text>
</comment>
<reference evidence="1" key="1">
    <citation type="journal article" date="2025" name="Int. J. Syst. Evol. Microbiol.">
        <title>Inconstantimicrobium mannanitabidum sp. nov., a novel member of the family Clostridiaceae isolated from anoxic soil under the treatment of reductive soil disinfestation.</title>
        <authorList>
            <person name="Ueki A."/>
            <person name="Tonouchi A."/>
            <person name="Honma S."/>
            <person name="Kaku N."/>
            <person name="Ueki K."/>
        </authorList>
    </citation>
    <scope>NUCLEOTIDE SEQUENCE</scope>
    <source>
        <strain evidence="1">TW13</strain>
    </source>
</reference>
<gene>
    <name evidence="1" type="ORF">rsdtw13_28120</name>
</gene>
<sequence>MILAGKIQTLRKQNGFSQEQLAEMCNVTRQSISKWEADIALPETDKLILLSKIFSVSVDVLLKDELELNLVKEVHTCGIAQNSDLGNGLYEGVLIKESIDDESILDYIEINKVEIWKTNDVTRYWTVIYFSSSNPNFPEKLSKVMIARDEGGNWFCDFKTGNIKMIVFRNKILKYEVGNREQKEKVIEECRKLGIPDEQMNWSE</sequence>
<dbReference type="Proteomes" id="UP001058074">
    <property type="component" value="Unassembled WGS sequence"/>
</dbReference>
<organism evidence="1 2">
    <name type="scientific">Inconstantimicrobium mannanitabidum</name>
    <dbReference type="NCBI Taxonomy" id="1604901"/>
    <lineage>
        <taxon>Bacteria</taxon>
        <taxon>Bacillati</taxon>
        <taxon>Bacillota</taxon>
        <taxon>Clostridia</taxon>
        <taxon>Eubacteriales</taxon>
        <taxon>Clostridiaceae</taxon>
        <taxon>Inconstantimicrobium</taxon>
    </lineage>
</organism>
<name>A0ACB5RF46_9CLOT</name>
<dbReference type="EMBL" id="BROD01000001">
    <property type="protein sequence ID" value="GKX67554.1"/>
    <property type="molecule type" value="Genomic_DNA"/>
</dbReference>
<proteinExistence type="predicted"/>